<dbReference type="PANTHER" id="PTHR43432">
    <property type="entry name" value="SLR0285 PROTEIN"/>
    <property type="match status" value="1"/>
</dbReference>
<keyword evidence="5" id="KW-0456">Lyase</keyword>
<dbReference type="InterPro" id="IPR006638">
    <property type="entry name" value="Elp3/MiaA/NifB-like_rSAM"/>
</dbReference>
<dbReference type="Pfam" id="PF04055">
    <property type="entry name" value="Radical_SAM"/>
    <property type="match status" value="1"/>
</dbReference>
<dbReference type="NCBIfam" id="NF033668">
    <property type="entry name" value="rSAM_PA0069"/>
    <property type="match status" value="1"/>
</dbReference>
<evidence type="ECO:0000256" key="1">
    <source>
        <dbReference type="ARBA" id="ARBA00022723"/>
    </source>
</evidence>
<dbReference type="Proteomes" id="UP000553706">
    <property type="component" value="Unassembled WGS sequence"/>
</dbReference>
<name>A0A840V946_9PROT</name>
<sequence length="371" mass="40359">MNIMVVSRIQVNSEIGHGAIKGRGTPVNPPNRFERAHGEAFDDGWDLPKEDATKPQTMLIRDATRSIITRNDSPDIAFGQSVNPYRGCEHGCIYCFARPSHAYLGFSAGLDFETKIVFKPEAPRLLEKELSRAGYKPAVIVLGSNTDPYQPVERTLGLTRAILEVLEKFGNPVGIVTKSAGVLRDADILARMASKRLARVFISVTTLDPTLARTLEPRAASPARRLSVIRELSAQGIPVGVMASPMIPGVNDAEMESIVEAAAKAGARSAHTTLVRLPHELAPLFVDWLEKHLPGRASHVLSLIRQSRGGKLNDPDFHSRFTGSGPYVEMLHQRFARAVKQFGLEGGNAVLDCSQFAVPRATPAAGQLSLF</sequence>
<evidence type="ECO:0000256" key="3">
    <source>
        <dbReference type="ARBA" id="ARBA00023014"/>
    </source>
</evidence>
<dbReference type="EMBL" id="JACHFJ010000002">
    <property type="protein sequence ID" value="MBB5372488.1"/>
    <property type="molecule type" value="Genomic_DNA"/>
</dbReference>
<keyword evidence="6" id="KW-1185">Reference proteome</keyword>
<comment type="caution">
    <text evidence="5">The sequence shown here is derived from an EMBL/GenBank/DDBJ whole genome shotgun (WGS) entry which is preliminary data.</text>
</comment>
<dbReference type="CDD" id="cd01335">
    <property type="entry name" value="Radical_SAM"/>
    <property type="match status" value="1"/>
</dbReference>
<evidence type="ECO:0000313" key="6">
    <source>
        <dbReference type="Proteomes" id="UP000553706"/>
    </source>
</evidence>
<evidence type="ECO:0000256" key="2">
    <source>
        <dbReference type="ARBA" id="ARBA00023004"/>
    </source>
</evidence>
<protein>
    <submittedName>
        <fullName evidence="5">DNA repair photolyase</fullName>
    </submittedName>
</protein>
<keyword evidence="2" id="KW-0408">Iron</keyword>
<dbReference type="GO" id="GO:0051536">
    <property type="term" value="F:iron-sulfur cluster binding"/>
    <property type="evidence" value="ECO:0007669"/>
    <property type="project" value="UniProtKB-KW"/>
</dbReference>
<evidence type="ECO:0000313" key="5">
    <source>
        <dbReference type="EMBL" id="MBB5372488.1"/>
    </source>
</evidence>
<dbReference type="AlphaFoldDB" id="A0A840V946"/>
<dbReference type="InterPro" id="IPR040086">
    <property type="entry name" value="MJ0683-like"/>
</dbReference>
<dbReference type="SFLD" id="SFLDG01084">
    <property type="entry name" value="Uncharacterised_Radical_SAM_Su"/>
    <property type="match status" value="1"/>
</dbReference>
<reference evidence="5 6" key="1">
    <citation type="submission" date="2020-08" db="EMBL/GenBank/DDBJ databases">
        <title>Genomic Encyclopedia of Type Strains, Phase IV (KMG-IV): sequencing the most valuable type-strain genomes for metagenomic binning, comparative biology and taxonomic classification.</title>
        <authorList>
            <person name="Goeker M."/>
        </authorList>
    </citation>
    <scope>NUCLEOTIDE SEQUENCE [LARGE SCALE GENOMIC DNA]</scope>
    <source>
        <strain evidence="5 6">DSM 27026</strain>
    </source>
</reference>
<dbReference type="InterPro" id="IPR058240">
    <property type="entry name" value="rSAM_sf"/>
</dbReference>
<evidence type="ECO:0000259" key="4">
    <source>
        <dbReference type="PROSITE" id="PS51918"/>
    </source>
</evidence>
<dbReference type="PROSITE" id="PS51918">
    <property type="entry name" value="RADICAL_SAM"/>
    <property type="match status" value="1"/>
</dbReference>
<accession>A0A840V946</accession>
<keyword evidence="3" id="KW-0411">Iron-sulfur</keyword>
<dbReference type="GO" id="GO:0046872">
    <property type="term" value="F:metal ion binding"/>
    <property type="evidence" value="ECO:0007669"/>
    <property type="project" value="UniProtKB-KW"/>
</dbReference>
<feature type="domain" description="Radical SAM core" evidence="4">
    <location>
        <begin position="71"/>
        <end position="311"/>
    </location>
</feature>
<dbReference type="SMART" id="SM00729">
    <property type="entry name" value="Elp3"/>
    <property type="match status" value="1"/>
</dbReference>
<dbReference type="PANTHER" id="PTHR43432:SF3">
    <property type="entry name" value="SLR0285 PROTEIN"/>
    <property type="match status" value="1"/>
</dbReference>
<organism evidence="5 6">
    <name type="scientific">Acidocella aromatica</name>
    <dbReference type="NCBI Taxonomy" id="1303579"/>
    <lineage>
        <taxon>Bacteria</taxon>
        <taxon>Pseudomonadati</taxon>
        <taxon>Pseudomonadota</taxon>
        <taxon>Alphaproteobacteria</taxon>
        <taxon>Acetobacterales</taxon>
        <taxon>Acidocellaceae</taxon>
        <taxon>Acidocella</taxon>
    </lineage>
</organism>
<dbReference type="Gene3D" id="3.80.30.30">
    <property type="match status" value="1"/>
</dbReference>
<gene>
    <name evidence="5" type="ORF">HNP71_000726</name>
</gene>
<keyword evidence="1" id="KW-0479">Metal-binding</keyword>
<dbReference type="SUPFAM" id="SSF102114">
    <property type="entry name" value="Radical SAM enzymes"/>
    <property type="match status" value="1"/>
</dbReference>
<dbReference type="GO" id="GO:0016829">
    <property type="term" value="F:lyase activity"/>
    <property type="evidence" value="ECO:0007669"/>
    <property type="project" value="UniProtKB-KW"/>
</dbReference>
<dbReference type="SFLD" id="SFLDS00029">
    <property type="entry name" value="Radical_SAM"/>
    <property type="match status" value="1"/>
</dbReference>
<dbReference type="InterPro" id="IPR007197">
    <property type="entry name" value="rSAM"/>
</dbReference>
<proteinExistence type="predicted"/>